<proteinExistence type="predicted"/>
<feature type="region of interest" description="Disordered" evidence="1">
    <location>
        <begin position="1"/>
        <end position="79"/>
    </location>
</feature>
<dbReference type="SUPFAM" id="SSF52540">
    <property type="entry name" value="P-loop containing nucleoside triphosphate hydrolases"/>
    <property type="match status" value="1"/>
</dbReference>
<keyword evidence="2" id="KW-0547">Nucleotide-binding</keyword>
<gene>
    <name evidence="2" type="ORF">KH265_05435</name>
</gene>
<keyword evidence="2" id="KW-0378">Hydrolase</keyword>
<dbReference type="Proteomes" id="UP000739069">
    <property type="component" value="Unassembled WGS sequence"/>
</dbReference>
<evidence type="ECO:0000313" key="2">
    <source>
        <dbReference type="EMBL" id="MBS6635084.1"/>
    </source>
</evidence>
<reference evidence="2" key="1">
    <citation type="submission" date="2021-02" db="EMBL/GenBank/DDBJ databases">
        <title>Infant gut strain persistence is associated with maternal origin, phylogeny, and functional potential including surface adhesion and iron acquisition.</title>
        <authorList>
            <person name="Lou Y.C."/>
        </authorList>
    </citation>
    <scope>NUCLEOTIDE SEQUENCE</scope>
    <source>
        <strain evidence="2">L1_008_092G1_dasL1_008_092G1_concoct_16</strain>
    </source>
</reference>
<comment type="caution">
    <text evidence="2">The sequence shown here is derived from an EMBL/GenBank/DDBJ whole genome shotgun (WGS) entry which is preliminary data.</text>
</comment>
<dbReference type="EMBL" id="JAGZXI010000007">
    <property type="protein sequence ID" value="MBS6635084.1"/>
    <property type="molecule type" value="Genomic_DNA"/>
</dbReference>
<feature type="compositionally biased region" description="Low complexity" evidence="1">
    <location>
        <begin position="44"/>
        <end position="61"/>
    </location>
</feature>
<sequence>MRAQPCITLTYKDSRDVNHTPDSVHMQNTDGAPSDTAEAPVASANPEEQAQPAEATEPEPNITELPPHLNPAHEDFDPSTGLERWAEQMDVYTGPDAMLDFNQVDYVHIDLSDANPSGLAQLLAGRKTRLSTILRDKSQLEAGMRSARTLRTKIYELATDHGLDSGYFVAGTASWLSHDTREDTAAYEKRFIAPILMAPLSITPHPKDDDFELRLAGSARLNPAMVRQIKQEYGIDLGTMDVAQLANSMSRLDPEPVIERMRASAGRIPGMTIESKYFISTFADLKESLGELPHTAITPLVRDLAALKVPGVKPRELNAHNLQQPLDQRDPAEEMLLLDADANAQDIIDTAVSGFSFTVTAAPGTEPLRTAVNIASALIGRGKSVLVVGEKRSTLAEFSALLNRTGIDSLRYDLLAEHDSEGQRAEFIRAIVRNESAEEPNSEDLNDELRTTRQTLIDHTHALLTKDPQWQVSVYAALQRLAELTASEDGPATRVRFDRPMLDSLLERDQVRAELVRLGEIDGFAATSRTSPWYRARLVNDDEAADAYALVITLKSSLLNLREAMNRMSAMLGLRPGRTIAEWESQLAILMRIRETLKRFRADVYDRPVTDLIAATASGAWRRENGIEMSSMQRSRLRRAAKEYILPGVNIGDLHEQLKIVQTERAEWIRHIEAPRTPQIPQNLEQLADALNSLVSELAGLGIVLADTVEGTDFVRTDLDALDARLDTLMADRVLLMTLPERDALQQKLHERGLSELLDDLYARQVPTETVAAELELAWWQSALEFLLERHESKLLDGDRLRDTESRFRRADYAHMTSAPARLLAKMARVWTDRIESEHDQAAYLKSQLRGYEFVLEELLTHAPVMARTLLPLWTASPFALARKVPASMRFDAAILLDSESTPLAANLPAITRADQVIALGDPHSGYPSPFIVSAPTFGAPDPADEQLDSTFDVLATVLPNRTLAMLHRSVDPVILDYLNREFYGSQLHAAPVSRASAQPAATLTVEYIDTRGKVSDNANLDSPGVEVERVTNLVLEHAYRTPDRSLAVVTASPKHAQRVAESVRHALSLYPQLAPFFAAGEESFRVVDLTRAETLERDTVIFSLGVGRARLGQASYDLGQLSAEHGRQGFVVALTRARRALRIVSCIDPTELDPQKLHHGAVDFYHLLREHAERQAREEAEAKAQRVPETLPRNAFLATDEQETPDLGDWLLNDLVMRLQARGIRVTQGEGDIALIAHAPEKLVAEPVPALGVAPMVSSSPSAPAAMPLVACSDGEQNYARASVRERTRLLPERLSRTGWNYITLGTLEVFSDPDGVVARILHYLDMDEDAEVRG</sequence>
<protein>
    <submittedName>
        <fullName evidence="2">DNA helicase</fullName>
    </submittedName>
</protein>
<name>A0A943TAC3_9MICC</name>
<evidence type="ECO:0000313" key="3">
    <source>
        <dbReference type="Proteomes" id="UP000739069"/>
    </source>
</evidence>
<dbReference type="InterPro" id="IPR027417">
    <property type="entry name" value="P-loop_NTPase"/>
</dbReference>
<accession>A0A943TAC3</accession>
<evidence type="ECO:0000256" key="1">
    <source>
        <dbReference type="SAM" id="MobiDB-lite"/>
    </source>
</evidence>
<keyword evidence="2" id="KW-0347">Helicase</keyword>
<dbReference type="GO" id="GO:0004386">
    <property type="term" value="F:helicase activity"/>
    <property type="evidence" value="ECO:0007669"/>
    <property type="project" value="UniProtKB-KW"/>
</dbReference>
<keyword evidence="2" id="KW-0067">ATP-binding</keyword>
<dbReference type="Gene3D" id="3.40.50.300">
    <property type="entry name" value="P-loop containing nucleotide triphosphate hydrolases"/>
    <property type="match status" value="1"/>
</dbReference>
<organism evidence="2 3">
    <name type="scientific">Rothia mucilaginosa</name>
    <dbReference type="NCBI Taxonomy" id="43675"/>
    <lineage>
        <taxon>Bacteria</taxon>
        <taxon>Bacillati</taxon>
        <taxon>Actinomycetota</taxon>
        <taxon>Actinomycetes</taxon>
        <taxon>Micrococcales</taxon>
        <taxon>Micrococcaceae</taxon>
        <taxon>Rothia</taxon>
    </lineage>
</organism>